<sequence length="104" mass="10787">MSTWVPVLAACVAAYLLKLAGHLVPARWLEGPRVRRVTGLLPVALLAALVVVQTVVADQRLVLDARAAGLAVAAVALLLRAPFVVVVVLAALTAALLRHAGWAA</sequence>
<evidence type="ECO:0000313" key="3">
    <source>
        <dbReference type="Proteomes" id="UP000317893"/>
    </source>
</evidence>
<reference evidence="2 3" key="1">
    <citation type="submission" date="2019-06" db="EMBL/GenBank/DDBJ databases">
        <title>Sequencing the genomes of 1000 actinobacteria strains.</title>
        <authorList>
            <person name="Klenk H.-P."/>
        </authorList>
    </citation>
    <scope>NUCLEOTIDE SEQUENCE [LARGE SCALE GENOMIC DNA]</scope>
    <source>
        <strain evidence="2 3">DSM 18607</strain>
    </source>
</reference>
<feature type="transmembrane region" description="Helical" evidence="1">
    <location>
        <begin position="6"/>
        <end position="25"/>
    </location>
</feature>
<keyword evidence="3" id="KW-1185">Reference proteome</keyword>
<keyword evidence="1" id="KW-1133">Transmembrane helix</keyword>
<feature type="transmembrane region" description="Helical" evidence="1">
    <location>
        <begin position="68"/>
        <end position="97"/>
    </location>
</feature>
<dbReference type="InterPro" id="IPR008407">
    <property type="entry name" value="Brnchd-chn_aa_trnsp_AzlD"/>
</dbReference>
<protein>
    <submittedName>
        <fullName evidence="2">Branched-subunit amino acid transport protein AzlD</fullName>
    </submittedName>
</protein>
<feature type="transmembrane region" description="Helical" evidence="1">
    <location>
        <begin position="37"/>
        <end position="56"/>
    </location>
</feature>
<keyword evidence="1" id="KW-0812">Transmembrane</keyword>
<evidence type="ECO:0000313" key="2">
    <source>
        <dbReference type="EMBL" id="TQJ10027.1"/>
    </source>
</evidence>
<name>A0A542E3Y1_9MICO</name>
<dbReference type="Pfam" id="PF05437">
    <property type="entry name" value="AzlD"/>
    <property type="match status" value="1"/>
</dbReference>
<proteinExistence type="predicted"/>
<comment type="caution">
    <text evidence="2">The sequence shown here is derived from an EMBL/GenBank/DDBJ whole genome shotgun (WGS) entry which is preliminary data.</text>
</comment>
<evidence type="ECO:0000256" key="1">
    <source>
        <dbReference type="SAM" id="Phobius"/>
    </source>
</evidence>
<dbReference type="RefSeq" id="WP_141849304.1">
    <property type="nucleotide sequence ID" value="NZ_BAAAPR010000001.1"/>
</dbReference>
<dbReference type="OrthoDB" id="3733498at2"/>
<dbReference type="Proteomes" id="UP000317893">
    <property type="component" value="Unassembled WGS sequence"/>
</dbReference>
<accession>A0A542E3Y1</accession>
<dbReference type="EMBL" id="VFMN01000001">
    <property type="protein sequence ID" value="TQJ10027.1"/>
    <property type="molecule type" value="Genomic_DNA"/>
</dbReference>
<gene>
    <name evidence="2" type="ORF">FB458_3145</name>
</gene>
<organism evidence="2 3">
    <name type="scientific">Lapillicoccus jejuensis</name>
    <dbReference type="NCBI Taxonomy" id="402171"/>
    <lineage>
        <taxon>Bacteria</taxon>
        <taxon>Bacillati</taxon>
        <taxon>Actinomycetota</taxon>
        <taxon>Actinomycetes</taxon>
        <taxon>Micrococcales</taxon>
        <taxon>Intrasporangiaceae</taxon>
        <taxon>Lapillicoccus</taxon>
    </lineage>
</organism>
<keyword evidence="1" id="KW-0472">Membrane</keyword>
<dbReference type="AlphaFoldDB" id="A0A542E3Y1"/>